<feature type="region of interest" description="Disordered" evidence="1">
    <location>
        <begin position="217"/>
        <end position="244"/>
    </location>
</feature>
<dbReference type="AlphaFoldDB" id="A0A2Z7CIN7"/>
<sequence>MASAFITNALQVNFDSVLGISDNAEMELEQFFDTALVQDGDITYVVSDKYVAIPEDRFAGIFNLPTEGLTDLSTTKRAKGFVAQICVLLKSDPAVTLGEAKTFPPLNILSAKTVNTYVSTNKTIDARGETDELEVAKVAIVKNKSVSKKRSVSNAIKETAEFRMPAGSDDETVEKEPVVEEPILDQSAKTGKMMELETTAEIDDVDTIIEQILTDTASETPSSGCTRSPDEISTNGFSTSSWPETIFPAKTAAAAARGGDGGGGF</sequence>
<protein>
    <submittedName>
        <fullName evidence="2">Cytokinin oxidase</fullName>
    </submittedName>
</protein>
<reference evidence="2 3" key="1">
    <citation type="journal article" date="2015" name="Proc. Natl. Acad. Sci. U.S.A.">
        <title>The resurrection genome of Boea hygrometrica: A blueprint for survival of dehydration.</title>
        <authorList>
            <person name="Xiao L."/>
            <person name="Yang G."/>
            <person name="Zhang L."/>
            <person name="Yang X."/>
            <person name="Zhao S."/>
            <person name="Ji Z."/>
            <person name="Zhou Q."/>
            <person name="Hu M."/>
            <person name="Wang Y."/>
            <person name="Chen M."/>
            <person name="Xu Y."/>
            <person name="Jin H."/>
            <person name="Xiao X."/>
            <person name="Hu G."/>
            <person name="Bao F."/>
            <person name="Hu Y."/>
            <person name="Wan P."/>
            <person name="Li L."/>
            <person name="Deng X."/>
            <person name="Kuang T."/>
            <person name="Xiang C."/>
            <person name="Zhu J.K."/>
            <person name="Oliver M.J."/>
            <person name="He Y."/>
        </authorList>
    </citation>
    <scope>NUCLEOTIDE SEQUENCE [LARGE SCALE GENOMIC DNA]</scope>
    <source>
        <strain evidence="3">cv. XS01</strain>
    </source>
</reference>
<proteinExistence type="predicted"/>
<evidence type="ECO:0000256" key="1">
    <source>
        <dbReference type="SAM" id="MobiDB-lite"/>
    </source>
</evidence>
<feature type="compositionally biased region" description="Polar residues" evidence="1">
    <location>
        <begin position="217"/>
        <end position="243"/>
    </location>
</feature>
<organism evidence="2 3">
    <name type="scientific">Dorcoceras hygrometricum</name>
    <dbReference type="NCBI Taxonomy" id="472368"/>
    <lineage>
        <taxon>Eukaryota</taxon>
        <taxon>Viridiplantae</taxon>
        <taxon>Streptophyta</taxon>
        <taxon>Embryophyta</taxon>
        <taxon>Tracheophyta</taxon>
        <taxon>Spermatophyta</taxon>
        <taxon>Magnoliopsida</taxon>
        <taxon>eudicotyledons</taxon>
        <taxon>Gunneridae</taxon>
        <taxon>Pentapetalae</taxon>
        <taxon>asterids</taxon>
        <taxon>lamiids</taxon>
        <taxon>Lamiales</taxon>
        <taxon>Gesneriaceae</taxon>
        <taxon>Didymocarpoideae</taxon>
        <taxon>Trichosporeae</taxon>
        <taxon>Loxocarpinae</taxon>
        <taxon>Dorcoceras</taxon>
    </lineage>
</organism>
<gene>
    <name evidence="2" type="ORF">F511_39567</name>
</gene>
<name>A0A2Z7CIN7_9LAMI</name>
<accession>A0A2Z7CIN7</accession>
<dbReference type="Proteomes" id="UP000250235">
    <property type="component" value="Unassembled WGS sequence"/>
</dbReference>
<dbReference type="EMBL" id="KQ997016">
    <property type="protein sequence ID" value="KZV44394.1"/>
    <property type="molecule type" value="Genomic_DNA"/>
</dbReference>
<evidence type="ECO:0000313" key="2">
    <source>
        <dbReference type="EMBL" id="KZV44394.1"/>
    </source>
</evidence>
<keyword evidence="3" id="KW-1185">Reference proteome</keyword>
<evidence type="ECO:0000313" key="3">
    <source>
        <dbReference type="Proteomes" id="UP000250235"/>
    </source>
</evidence>